<dbReference type="EMBL" id="AE014297">
    <property type="protein sequence ID" value="UYI58782.1"/>
    <property type="molecule type" value="Genomic_DNA"/>
</dbReference>
<reference evidence="1 2" key="4">
    <citation type="journal article" date="2002" name="Genome Biol.">
        <title>The transposable elements of the Drosophila melanogaster euchromatin: a genomics perspective.</title>
        <authorList>
            <person name="Kaminker J.S."/>
            <person name="Bergman C.M."/>
            <person name="Kronmiller B."/>
            <person name="Carlson J."/>
            <person name="Svirskas R."/>
            <person name="Patel S."/>
            <person name="Frise E."/>
            <person name="Wheeler D.A."/>
            <person name="Lewis S.E."/>
            <person name="Rubin G.M."/>
            <person name="Ashburner M."/>
            <person name="Celniker S.E."/>
        </authorList>
    </citation>
    <scope>NUCLEOTIDE SEQUENCE [LARGE SCALE GENOMIC DNA]</scope>
    <source>
        <strain evidence="2">Berkeley</strain>
    </source>
</reference>
<reference evidence="1 2" key="3">
    <citation type="journal article" date="2002" name="Genome Biol.">
        <title>Annotation of the Drosophila melanogaster euchromatic genome: a systematic review.</title>
        <authorList>
            <person name="Misra S."/>
            <person name="Crosby M.A."/>
            <person name="Mungall C.J."/>
            <person name="Matthews B.B."/>
            <person name="Campbell K.S."/>
            <person name="Hradecky P."/>
            <person name="Huang Y."/>
            <person name="Kaminker J.S."/>
            <person name="Millburn G.H."/>
            <person name="Prochnik S.E."/>
            <person name="Smith C.D."/>
            <person name="Tupy J.L."/>
            <person name="Whitfied E.J."/>
            <person name="Bayraktaroglu L."/>
            <person name="Berman B.P."/>
            <person name="Bettencourt B.R."/>
            <person name="Celniker S.E."/>
            <person name="de Grey A.D."/>
            <person name="Drysdale R.A."/>
            <person name="Harris N.L."/>
            <person name="Richter J."/>
            <person name="Russo S."/>
            <person name="Schroeder A.J."/>
            <person name="Shu S.Q."/>
            <person name="Stapleton M."/>
            <person name="Yamada C."/>
            <person name="Ashburner M."/>
            <person name="Gelbart W.M."/>
            <person name="Rubin G.M."/>
            <person name="Lewis S.E."/>
        </authorList>
    </citation>
    <scope>GENOME REANNOTATION</scope>
    <source>
        <strain evidence="2">Berkeley</strain>
    </source>
</reference>
<reference evidence="1 2" key="10">
    <citation type="journal article" date="2015" name="G3 (Bethesda)">
        <title>Gene Model Annotations for Drosophila melanogaster: The Rule-Benders.</title>
        <authorList>
            <consortium name="FlyBase Consortium"/>
            <person name="Crosby M.A."/>
            <person name="Gramates L.S."/>
            <person name="Dos Santos G."/>
            <person name="Matthews B.B."/>
            <person name="St Pierre S.E."/>
            <person name="Zhou P."/>
            <person name="Schroeder A.J."/>
            <person name="Falls K."/>
            <person name="Emmert D.B."/>
            <person name="Russo S.M."/>
            <person name="Gelbart W.M."/>
            <person name="null"/>
        </authorList>
    </citation>
    <scope>NUCLEOTIDE SEQUENCE [LARGE SCALE GENOMIC DNA]</scope>
    <source>
        <strain evidence="2">Berkeley</strain>
    </source>
</reference>
<reference evidence="1 2" key="1">
    <citation type="journal article" date="2000" name="Science">
        <title>The genome sequence of Drosophila melanogaster.</title>
        <authorList>
            <person name="Adams M.D."/>
            <person name="Celniker S.E."/>
            <person name="Holt R.A."/>
            <person name="Evans C.A."/>
            <person name="Gocayne J.D."/>
            <person name="Amanatides P.G."/>
            <person name="Scherer S.E."/>
            <person name="Li P.W."/>
            <person name="Hoskins R.A."/>
            <person name="Galle R.F."/>
            <person name="George R.A."/>
            <person name="Lewis S.E."/>
            <person name="Richards S."/>
            <person name="Ashburner M."/>
            <person name="Henderson S.N."/>
            <person name="Sutton G.G."/>
            <person name="Wortman J.R."/>
            <person name="Yandell M.D."/>
            <person name="Zhang Q."/>
            <person name="Chen L.X."/>
            <person name="Brandon R.C."/>
            <person name="Rogers Y.H."/>
            <person name="Blazej R.G."/>
            <person name="Champe M."/>
            <person name="Pfeiffer B.D."/>
            <person name="Wan K.H."/>
            <person name="Doyle C."/>
            <person name="Baxter E.G."/>
            <person name="Helt G."/>
            <person name="Nelson C.R."/>
            <person name="Gabor G.L."/>
            <person name="Abril J.F."/>
            <person name="Agbayani A."/>
            <person name="An H.J."/>
            <person name="Andrews-Pfannkoch C."/>
            <person name="Baldwin D."/>
            <person name="Ballew R.M."/>
            <person name="Basu A."/>
            <person name="Baxendale J."/>
            <person name="Bayraktaroglu L."/>
            <person name="Beasley E.M."/>
            <person name="Beeson K.Y."/>
            <person name="Benos P.V."/>
            <person name="Berman B.P."/>
            <person name="Bhandari D."/>
            <person name="Bolshakov S."/>
            <person name="Borkova D."/>
            <person name="Botchan M.R."/>
            <person name="Bouck J."/>
            <person name="Brokstein P."/>
            <person name="Brottier P."/>
            <person name="Burtis K.C."/>
            <person name="Busam D.A."/>
            <person name="Butler H."/>
            <person name="Cadieu E."/>
            <person name="Center A."/>
            <person name="Chandra I."/>
            <person name="Cherry J.M."/>
            <person name="Cawley S."/>
            <person name="Dahlke C."/>
            <person name="Davenport L.B."/>
            <person name="Davies P."/>
            <person name="de Pablos B."/>
            <person name="Delcher A."/>
            <person name="Deng Z."/>
            <person name="Mays A.D."/>
            <person name="Dew I."/>
            <person name="Dietz S.M."/>
            <person name="Dodson K."/>
            <person name="Doup L.E."/>
            <person name="Downes M."/>
            <person name="Dugan-Rocha S."/>
            <person name="Dunkov B.C."/>
            <person name="Dunn P."/>
            <person name="Durbin K.J."/>
            <person name="Evangelista C.C."/>
            <person name="Ferraz C."/>
            <person name="Ferriera S."/>
            <person name="Fleischmann W."/>
            <person name="Fosler C."/>
            <person name="Gabrielian A.E."/>
            <person name="Garg N.S."/>
            <person name="Gelbart W.M."/>
            <person name="Glasser K."/>
            <person name="Glodek A."/>
            <person name="Gong F."/>
            <person name="Gorrell J.H."/>
            <person name="Gu Z."/>
            <person name="Guan P."/>
            <person name="Harris M."/>
            <person name="Harris N.L."/>
            <person name="Harvey D."/>
            <person name="Heiman T.J."/>
            <person name="Hernandez J.R."/>
            <person name="Houck J."/>
            <person name="Hostin D."/>
            <person name="Houston K.A."/>
            <person name="Howland T.J."/>
            <person name="Wei M.H."/>
            <person name="Ibegwam C."/>
            <person name="Jalali M."/>
            <person name="Kalush F."/>
            <person name="Karpen G.H."/>
            <person name="Ke Z."/>
            <person name="Kennison J.A."/>
            <person name="Ketchum K.A."/>
            <person name="Kimmel B.E."/>
            <person name="Kodira C.D."/>
            <person name="Kraft C."/>
            <person name="Kravitz S."/>
            <person name="Kulp D."/>
            <person name="Lai Z."/>
            <person name="Lasko P."/>
            <person name="Lei Y."/>
            <person name="Levitsky A.A."/>
            <person name="Li J."/>
            <person name="Li Z."/>
            <person name="Liang Y."/>
            <person name="Lin X."/>
            <person name="Liu X."/>
            <person name="Mattei B."/>
            <person name="McIntosh T.C."/>
            <person name="McLeod M.P."/>
            <person name="McPherson D."/>
            <person name="Merkulov G."/>
            <person name="Milshina N.V."/>
            <person name="Mobarry C."/>
            <person name="Morris J."/>
            <person name="Moshrefi A."/>
            <person name="Mount S.M."/>
            <person name="Moy M."/>
            <person name="Murphy B."/>
            <person name="Murphy L."/>
            <person name="Muzny D.M."/>
            <person name="Nelson D.L."/>
            <person name="Nelson D.R."/>
            <person name="Nelson K.A."/>
            <person name="Nixon K."/>
            <person name="Nusskern D.R."/>
            <person name="Pacleb J.M."/>
            <person name="Palazzolo M."/>
            <person name="Pittman G.S."/>
            <person name="Pan S."/>
            <person name="Pollard J."/>
            <person name="Puri V."/>
            <person name="Reese M.G."/>
            <person name="Reinert K."/>
            <person name="Remington K."/>
            <person name="Saunders R.D."/>
            <person name="Scheeler F."/>
            <person name="Shen H."/>
            <person name="Shue B.C."/>
            <person name="Siden-Kiamos I."/>
            <person name="Simpson M."/>
            <person name="Skupski M.P."/>
            <person name="Smith T."/>
            <person name="Spier E."/>
            <person name="Spradling A.C."/>
            <person name="Stapleton M."/>
            <person name="Strong R."/>
            <person name="Sun E."/>
            <person name="Svirskas R."/>
            <person name="Tector C."/>
            <person name="Turner R."/>
            <person name="Venter E."/>
            <person name="Wang A.H."/>
            <person name="Wang X."/>
            <person name="Wang Z.Y."/>
            <person name="Wassarman D.A."/>
            <person name="Weinstock G.M."/>
            <person name="Weissenbach J."/>
            <person name="Williams S.M."/>
            <person name="WoodageT"/>
            <person name="Worley K.C."/>
            <person name="Wu D."/>
            <person name="Yang S."/>
            <person name="Yao Q.A."/>
            <person name="Ye J."/>
            <person name="Yeh R.F."/>
            <person name="Zaveri J.S."/>
            <person name="Zhan M."/>
            <person name="Zhang G."/>
            <person name="Zhao Q."/>
            <person name="Zheng L."/>
            <person name="Zheng X.H."/>
            <person name="Zhong F.N."/>
            <person name="Zhong W."/>
            <person name="Zhou X."/>
            <person name="Zhu S."/>
            <person name="Zhu X."/>
            <person name="Smith H.O."/>
            <person name="Gibbs R.A."/>
            <person name="Myers E.W."/>
            <person name="Rubin G.M."/>
            <person name="Venter J.C."/>
        </authorList>
    </citation>
    <scope>NUCLEOTIDE SEQUENCE [LARGE SCALE GENOMIC DNA]</scope>
    <source>
        <strain evidence="2">Berkeley</strain>
    </source>
</reference>
<reference evidence="1 2" key="7">
    <citation type="journal article" date="2007" name="Science">
        <title>The Release 5.1 annotation of Drosophila melanogaster heterochromatin.</title>
        <authorList>
            <person name="Smith C.D."/>
            <person name="Shu S."/>
            <person name="Mungall C.J."/>
            <person name="Karpen G.H."/>
        </authorList>
    </citation>
    <scope>NUCLEOTIDE SEQUENCE [LARGE SCALE GENOMIC DNA]</scope>
    <source>
        <strain evidence="2">Berkeley</strain>
    </source>
</reference>
<reference evidence="1 2" key="8">
    <citation type="journal article" date="2007" name="Science">
        <title>Sequence finishing and mapping of Drosophila melanogaster heterochromatin.</title>
        <authorList>
            <person name="Hoskins R.A."/>
            <person name="Carlson J.W."/>
            <person name="Kennedy C."/>
            <person name="Acevedo D."/>
            <person name="Evans-Holm M."/>
            <person name="Frise E."/>
            <person name="Wan K.H."/>
            <person name="Park S."/>
            <person name="Mendez-Lago M."/>
            <person name="Rossi F."/>
            <person name="Villasante A."/>
            <person name="Dimitri P."/>
            <person name="Karpen G.H."/>
            <person name="Celniker S.E."/>
        </authorList>
    </citation>
    <scope>NUCLEOTIDE SEQUENCE [LARGE SCALE GENOMIC DNA]</scope>
    <source>
        <strain evidence="2">Berkeley</strain>
    </source>
</reference>
<reference evidence="1 2" key="9">
    <citation type="journal article" date="2015" name="G3 (Bethesda)">
        <title>Gene Model Annotations for Drosophila melanogaster: Impact of High-Throughput Data.</title>
        <authorList>
            <consortium name="FlyBase Consortium"/>
            <person name="Matthews B.B."/>
            <person name="Dos Santos G."/>
            <person name="Crosby M.A."/>
            <person name="Emmert D.B."/>
            <person name="St Pierre S.E."/>
            <person name="Gramates L.S."/>
            <person name="Zhou P."/>
            <person name="Schroeder A.J."/>
            <person name="Falls K."/>
            <person name="Strelets V."/>
            <person name="Russo S.M."/>
            <person name="Gelbart W.M."/>
            <person name="null"/>
        </authorList>
    </citation>
    <scope>NUCLEOTIDE SEQUENCE [LARGE SCALE GENOMIC DNA]</scope>
    <source>
        <strain evidence="2">Berkeley</strain>
    </source>
</reference>
<name>A0ACD4DAS6_DROME</name>
<accession>A0ACD4DAS6</accession>
<organism evidence="1 2">
    <name type="scientific">Drosophila melanogaster</name>
    <name type="common">Fruit fly</name>
    <dbReference type="NCBI Taxonomy" id="7227"/>
    <lineage>
        <taxon>Eukaryota</taxon>
        <taxon>Metazoa</taxon>
        <taxon>Ecdysozoa</taxon>
        <taxon>Arthropoda</taxon>
        <taxon>Hexapoda</taxon>
        <taxon>Insecta</taxon>
        <taxon>Pterygota</taxon>
        <taxon>Neoptera</taxon>
        <taxon>Endopterygota</taxon>
        <taxon>Diptera</taxon>
        <taxon>Brachycera</taxon>
        <taxon>Muscomorpha</taxon>
        <taxon>Ephydroidea</taxon>
        <taxon>Drosophilidae</taxon>
        <taxon>Drosophila</taxon>
        <taxon>Sophophora</taxon>
    </lineage>
</organism>
<evidence type="ECO:0000313" key="2">
    <source>
        <dbReference type="Proteomes" id="UP000000803"/>
    </source>
</evidence>
<protein>
    <submittedName>
        <fullName evidence="1">MSA micropeptide, isoform B</fullName>
    </submittedName>
</protein>
<dbReference type="Proteomes" id="UP000000803">
    <property type="component" value="Chromosome 3R"/>
</dbReference>
<keyword evidence="2" id="KW-1185">Reference proteome</keyword>
<reference evidence="1 2" key="2">
    <citation type="journal article" date="2002" name="Genome Biol.">
        <title>Finishing a whole-genome shotgun: release 3 of the Drosophila melanogaster euchromatic genome sequence.</title>
        <authorList>
            <person name="Celniker S.E."/>
            <person name="Wheeler D.A."/>
            <person name="Kronmiller B."/>
            <person name="Carlson J.W."/>
            <person name="Halpern A."/>
            <person name="Patel S."/>
            <person name="Adams M."/>
            <person name="Champe M."/>
            <person name="Dugan S.P."/>
            <person name="Frise E."/>
            <person name="Hodgson A."/>
            <person name="George R.A."/>
            <person name="Hoskins R.A."/>
            <person name="Laverty T."/>
            <person name="Muzny D.M."/>
            <person name="Nelson C.R."/>
            <person name="Pacleb J.M."/>
            <person name="Park S."/>
            <person name="Pfeiffer B.D."/>
            <person name="Richards S."/>
            <person name="Sodergren E.J."/>
            <person name="Svirskas R."/>
            <person name="Tabor P.E."/>
            <person name="Wan K."/>
            <person name="Stapleton M."/>
            <person name="Sutton G.G."/>
            <person name="Venter C."/>
            <person name="Weinstock G."/>
            <person name="Scherer S.E."/>
            <person name="Myers E.W."/>
            <person name="Gibbs R.A."/>
            <person name="Rubin G.M."/>
        </authorList>
    </citation>
    <scope>NUCLEOTIDE SEQUENCE [LARGE SCALE GENOMIC DNA]</scope>
    <source>
        <strain evidence="2">Berkeley</strain>
    </source>
</reference>
<proteinExistence type="predicted"/>
<evidence type="ECO:0000313" key="1">
    <source>
        <dbReference type="EMBL" id="UYI58782.1"/>
    </source>
</evidence>
<gene>
    <name evidence="1" type="primary">MSAmiP</name>
    <name evidence="1" type="synonym">CG46527</name>
    <name evidence="1" type="synonym">Dmel\CG46527</name>
    <name evidence="1" type="synonym">MSAmiP smORF</name>
    <name evidence="1" type="synonym">MSAmiP20</name>
    <name evidence="1" type="synonym">MSAmiP3</name>
    <name evidence="1" type="synonym">MSAmiP9</name>
    <name evidence="1" type="ORF">Dmel_CG46527</name>
</gene>
<sequence>MTHKQKPKCGKMLNLEFMSN</sequence>
<reference evidence="1 2" key="11">
    <citation type="journal article" date="2015" name="Genome Res.">
        <title>The Release 6 reference sequence of the Drosophila melanogaster genome.</title>
        <authorList>
            <person name="Hoskins R.A."/>
            <person name="Carlson J.W."/>
            <person name="Wan K.H."/>
            <person name="Park S."/>
            <person name="Mendez I."/>
            <person name="Galle S.E."/>
            <person name="Booth B.W."/>
            <person name="Pfeiffer B.D."/>
            <person name="George R.A."/>
            <person name="Svirskas R."/>
            <person name="Krzywinski M."/>
            <person name="Schein J."/>
            <person name="Accardo M.C."/>
            <person name="Damia E."/>
            <person name="Messina G."/>
            <person name="Mendez-Lago M."/>
            <person name="de Pablos B."/>
            <person name="Demakova O.V."/>
            <person name="Andreyeva E.N."/>
            <person name="Boldyreva L.V."/>
            <person name="Marra M."/>
            <person name="Carvalho A.B."/>
            <person name="Dimitri P."/>
            <person name="Villasante A."/>
            <person name="Zhimulev I.F."/>
            <person name="Rubin G.M."/>
            <person name="Karpen G.H."/>
            <person name="Celniker S.E."/>
        </authorList>
    </citation>
    <scope>NUCLEOTIDE SEQUENCE [LARGE SCALE GENOMIC DNA]</scope>
    <source>
        <strain evidence="2">Berkeley</strain>
    </source>
</reference>
<reference evidence="1 2" key="5">
    <citation type="journal article" date="2002" name="Genome Biol.">
        <title>Heterochromatic sequences in a Drosophila whole-genome shotgun assembly.</title>
        <authorList>
            <person name="Hoskins R.A."/>
            <person name="Smith C.D."/>
            <person name="Carlson J.W."/>
            <person name="Carvalho A.B."/>
            <person name="Halpern A."/>
            <person name="Kaminker J.S."/>
            <person name="Kennedy C."/>
            <person name="Mungall C.J."/>
            <person name="Sullivan B.A."/>
            <person name="Sutton G.G."/>
            <person name="Yasuhara J.C."/>
            <person name="Wakimoto B.T."/>
            <person name="Myers E.W."/>
            <person name="Celniker S.E."/>
            <person name="Rubin G.M."/>
            <person name="Karpen G.H."/>
        </authorList>
    </citation>
    <scope>NUCLEOTIDE SEQUENCE [LARGE SCALE GENOMIC DNA]</scope>
    <source>
        <strain evidence="2">Berkeley</strain>
    </source>
</reference>
<reference evidence="1 2" key="6">
    <citation type="journal article" date="2005" name="PLoS Comput. Biol.">
        <title>Combined evidence annotation of transposable elements in genome sequences.</title>
        <authorList>
            <person name="Quesneville H."/>
            <person name="Bergman C.M."/>
            <person name="Andrieu O."/>
            <person name="Autard D."/>
            <person name="Nouaud D."/>
            <person name="Ashburner M."/>
            <person name="Anxolabehere D."/>
        </authorList>
    </citation>
    <scope>NUCLEOTIDE SEQUENCE [LARGE SCALE GENOMIC DNA]</scope>
    <source>
        <strain evidence="2">Berkeley</strain>
    </source>
</reference>